<dbReference type="Proteomes" id="UP001165363">
    <property type="component" value="Unassembled WGS sequence"/>
</dbReference>
<dbReference type="RefSeq" id="WP_249846909.1">
    <property type="nucleotide sequence ID" value="NZ_JAMGBD010000001.1"/>
</dbReference>
<feature type="compositionally biased region" description="Low complexity" evidence="1">
    <location>
        <begin position="106"/>
        <end position="118"/>
    </location>
</feature>
<evidence type="ECO:0000313" key="3">
    <source>
        <dbReference type="Proteomes" id="UP001165363"/>
    </source>
</evidence>
<protein>
    <submittedName>
        <fullName evidence="2">Uncharacterized protein</fullName>
    </submittedName>
</protein>
<proteinExistence type="predicted"/>
<gene>
    <name evidence="2" type="ORF">LZ536_03520</name>
</gene>
<reference evidence="2" key="1">
    <citation type="submission" date="2022-05" db="EMBL/GenBank/DDBJ databases">
        <authorList>
            <person name="Jo J.-H."/>
            <person name="Im W.-T."/>
        </authorList>
    </citation>
    <scope>NUCLEOTIDE SEQUENCE</scope>
    <source>
        <strain evidence="2">SE158</strain>
    </source>
</reference>
<dbReference type="EMBL" id="JAMGBD010000001">
    <property type="protein sequence ID" value="MCL6682973.1"/>
    <property type="molecule type" value="Genomic_DNA"/>
</dbReference>
<evidence type="ECO:0000256" key="1">
    <source>
        <dbReference type="SAM" id="MobiDB-lite"/>
    </source>
</evidence>
<keyword evidence="3" id="KW-1185">Reference proteome</keyword>
<accession>A0ABT0RK10</accession>
<sequence length="118" mass="12427">MVLQASIAGPRDDYANCLHKIQSQAEAQKVAPDQYSAFAKQQCSSQGATFKAALVAFDTKNGVKRDRASSDADMQLDDYVASSQEKYAAKVKFDAPRAAPAPAPAPVVAAAAPAPKKD</sequence>
<comment type="caution">
    <text evidence="2">The sequence shown here is derived from an EMBL/GenBank/DDBJ whole genome shotgun (WGS) entry which is preliminary data.</text>
</comment>
<evidence type="ECO:0000313" key="2">
    <source>
        <dbReference type="EMBL" id="MCL6682973.1"/>
    </source>
</evidence>
<name>A0ABT0RK10_9SPHN</name>
<organism evidence="2 3">
    <name type="scientific">Sphingomonas alba</name>
    <dbReference type="NCBI Taxonomy" id="2908208"/>
    <lineage>
        <taxon>Bacteria</taxon>
        <taxon>Pseudomonadati</taxon>
        <taxon>Pseudomonadota</taxon>
        <taxon>Alphaproteobacteria</taxon>
        <taxon>Sphingomonadales</taxon>
        <taxon>Sphingomonadaceae</taxon>
        <taxon>Sphingomonas</taxon>
    </lineage>
</organism>
<feature type="region of interest" description="Disordered" evidence="1">
    <location>
        <begin position="97"/>
        <end position="118"/>
    </location>
</feature>